<evidence type="ECO:0000313" key="3">
    <source>
        <dbReference type="Proteomes" id="UP001637994"/>
    </source>
</evidence>
<evidence type="ECO:0000313" key="2">
    <source>
        <dbReference type="EMBL" id="MFO3666338.1"/>
    </source>
</evidence>
<dbReference type="InterPro" id="IPR003797">
    <property type="entry name" value="DegV"/>
</dbReference>
<evidence type="ECO:0000256" key="1">
    <source>
        <dbReference type="ARBA" id="ARBA00023121"/>
    </source>
</evidence>
<name>A0ABW9MBJ9_9FIRM</name>
<dbReference type="RefSeq" id="WP_158698385.1">
    <property type="nucleotide sequence ID" value="NZ_JBGMEF010000004.1"/>
</dbReference>
<dbReference type="PANTHER" id="PTHR33434">
    <property type="entry name" value="DEGV DOMAIN-CONTAINING PROTEIN DR_1986-RELATED"/>
    <property type="match status" value="1"/>
</dbReference>
<dbReference type="NCBIfam" id="TIGR00762">
    <property type="entry name" value="DegV"/>
    <property type="match status" value="1"/>
</dbReference>
<sequence>MEKIAILTDSTSDLIDEYKNKDHIFVLPLYVNIDGSYLKDEIEITSDEVVEHNKNNPDKLAKSSAPSPGDCAEIIEEIRSKGYEKIIIISLSSGLSATYNVFKNELDEDMYLMDSRNASLMESLLVNYADDLINESLSFKEICIRLDHVRDEKAAYVWVDSLENLVKGGRISAPLGKAVKFLNIKPMLKVASEGKVDLVKLKVKEDKAIDQAIKKVRADLEGAKEYYLGLGFGGDKSLFEKIEDKASDLIKKAKAYHHNTFGSVLRVYSGEKAFGLFYIRIK</sequence>
<proteinExistence type="predicted"/>
<dbReference type="SUPFAM" id="SSF82549">
    <property type="entry name" value="DAK1/DegV-like"/>
    <property type="match status" value="1"/>
</dbReference>
<comment type="caution">
    <text evidence="2">The sequence shown here is derived from an EMBL/GenBank/DDBJ whole genome shotgun (WGS) entry which is preliminary data.</text>
</comment>
<keyword evidence="3" id="KW-1185">Reference proteome</keyword>
<keyword evidence="1" id="KW-0446">Lipid-binding</keyword>
<dbReference type="EMBL" id="JBGMEF010000004">
    <property type="protein sequence ID" value="MFO3666338.1"/>
    <property type="molecule type" value="Genomic_DNA"/>
</dbReference>
<dbReference type="PANTHER" id="PTHR33434:SF2">
    <property type="entry name" value="FATTY ACID-BINDING PROTEIN TM_1468"/>
    <property type="match status" value="1"/>
</dbReference>
<protein>
    <submittedName>
        <fullName evidence="2">DegV family protein</fullName>
    </submittedName>
</protein>
<dbReference type="Proteomes" id="UP001637994">
    <property type="component" value="Unassembled WGS sequence"/>
</dbReference>
<organism evidence="2 3">
    <name type="scientific">Anaerococcus kampingae</name>
    <dbReference type="NCBI Taxonomy" id="3115614"/>
    <lineage>
        <taxon>Bacteria</taxon>
        <taxon>Bacillati</taxon>
        <taxon>Bacillota</taxon>
        <taxon>Tissierellia</taxon>
        <taxon>Tissierellales</taxon>
        <taxon>Peptoniphilaceae</taxon>
        <taxon>Anaerococcus</taxon>
    </lineage>
</organism>
<dbReference type="InterPro" id="IPR043168">
    <property type="entry name" value="DegV_C"/>
</dbReference>
<dbReference type="PROSITE" id="PS51482">
    <property type="entry name" value="DEGV"/>
    <property type="match status" value="1"/>
</dbReference>
<reference evidence="2 3" key="1">
    <citation type="journal article" date="2025" name="Anaerobe">
        <title>Description of Anaerococcus kampingiae sp. nov., Anaerococcus groningensis sp. nov., Anaerococcus martiniensis sp. nov., and Anaerococcus cruorum sp. nov., isolated from human clinical specimens.</title>
        <authorList>
            <person name="Boiten K.E."/>
            <person name="Meijer J."/>
            <person name="van Wezel E.M."/>
            <person name="Veloo A.C.M."/>
        </authorList>
    </citation>
    <scope>NUCLEOTIDE SEQUENCE [LARGE SCALE GENOMIC DNA]</scope>
    <source>
        <strain evidence="2 3">ENR0874</strain>
    </source>
</reference>
<dbReference type="Gene3D" id="3.30.1180.10">
    <property type="match status" value="1"/>
</dbReference>
<dbReference type="Gene3D" id="3.40.50.10170">
    <property type="match status" value="1"/>
</dbReference>
<dbReference type="Pfam" id="PF02645">
    <property type="entry name" value="DegV"/>
    <property type="match status" value="1"/>
</dbReference>
<gene>
    <name evidence="2" type="ORF">ACCQ42_00930</name>
</gene>
<dbReference type="InterPro" id="IPR050270">
    <property type="entry name" value="DegV_domain_contain"/>
</dbReference>
<accession>A0ABW9MBJ9</accession>